<dbReference type="Proteomes" id="UP000199355">
    <property type="component" value="Unassembled WGS sequence"/>
</dbReference>
<keyword evidence="5 12" id="KW-1133">Transmembrane helix</keyword>
<evidence type="ECO:0000256" key="14">
    <source>
        <dbReference type="SAM" id="Coils"/>
    </source>
</evidence>
<evidence type="ECO:0000256" key="10">
    <source>
        <dbReference type="ARBA" id="ARBA00025614"/>
    </source>
</evidence>
<evidence type="ECO:0000256" key="5">
    <source>
        <dbReference type="ARBA" id="ARBA00022989"/>
    </source>
</evidence>
<comment type="subunit">
    <text evidence="12">F-type ATPases have 2 components, F(1) - the catalytic core - and F(0) - the membrane proton channel. F(1) has five subunits: alpha(3), beta(3), gamma(1), delta(1), epsilon(1). F(0) has three main subunits: a(1), b(2) and c(10-14). The alpha and beta chains form an alternating ring which encloses part of the gamma chain. F(1) is attached to F(0) by a central stalk formed by the gamma and epsilon chains, while a peripheral stalk is formed by the delta and b chains.</text>
</comment>
<comment type="function">
    <text evidence="9 12">F(1)F(0) ATP synthase produces ATP from ADP in the presence of a proton or sodium gradient. F-type ATPases consist of two structural domains, F(1) containing the extramembraneous catalytic core and F(0) containing the membrane proton channel, linked together by a central stalk and a peripheral stalk. During catalysis, ATP synthesis in the catalytic domain of F(1) is coupled via a rotary mechanism of the central stalk subunits to proton translocation.</text>
</comment>
<evidence type="ECO:0000256" key="13">
    <source>
        <dbReference type="RuleBase" id="RU003848"/>
    </source>
</evidence>
<comment type="similarity">
    <text evidence="12 13">Belongs to the ATPase B chain family.</text>
</comment>
<keyword evidence="7 12" id="KW-0472">Membrane</keyword>
<dbReference type="EMBL" id="FNBX01000028">
    <property type="protein sequence ID" value="SDG05653.1"/>
    <property type="molecule type" value="Genomic_DNA"/>
</dbReference>
<comment type="subcellular location">
    <subcellularLocation>
        <location evidence="12">Cell membrane</location>
        <topology evidence="12">Single-pass membrane protein</topology>
    </subcellularLocation>
    <subcellularLocation>
        <location evidence="11">Endomembrane system</location>
        <topology evidence="11">Single-pass membrane protein</topology>
    </subcellularLocation>
</comment>
<dbReference type="Pfam" id="PF00430">
    <property type="entry name" value="ATP-synt_B"/>
    <property type="match status" value="1"/>
</dbReference>
<evidence type="ECO:0000256" key="9">
    <source>
        <dbReference type="ARBA" id="ARBA00025198"/>
    </source>
</evidence>
<keyword evidence="14" id="KW-0175">Coiled coil</keyword>
<accession>A0A1G7R4H5</accession>
<dbReference type="InterPro" id="IPR002146">
    <property type="entry name" value="ATP_synth_b/b'su_bac/chlpt"/>
</dbReference>
<keyword evidence="6 12" id="KW-0406">Ion transport</keyword>
<dbReference type="CDD" id="cd06503">
    <property type="entry name" value="ATP-synt_Fo_b"/>
    <property type="match status" value="1"/>
</dbReference>
<dbReference type="OrthoDB" id="5471016at2"/>
<dbReference type="GO" id="GO:0005886">
    <property type="term" value="C:plasma membrane"/>
    <property type="evidence" value="ECO:0007669"/>
    <property type="project" value="UniProtKB-SubCell"/>
</dbReference>
<evidence type="ECO:0000256" key="2">
    <source>
        <dbReference type="ARBA" id="ARBA00022547"/>
    </source>
</evidence>
<dbReference type="PANTHER" id="PTHR34264:SF3">
    <property type="entry name" value="ATP SYNTHASE SUBUNIT B, CHLOROPLASTIC"/>
    <property type="match status" value="1"/>
</dbReference>
<evidence type="ECO:0000256" key="11">
    <source>
        <dbReference type="ARBA" id="ARBA00037847"/>
    </source>
</evidence>
<evidence type="ECO:0000313" key="17">
    <source>
        <dbReference type="Proteomes" id="UP000199355"/>
    </source>
</evidence>
<evidence type="ECO:0000256" key="3">
    <source>
        <dbReference type="ARBA" id="ARBA00022692"/>
    </source>
</evidence>
<evidence type="ECO:0000256" key="8">
    <source>
        <dbReference type="ARBA" id="ARBA00023310"/>
    </source>
</evidence>
<reference evidence="17" key="1">
    <citation type="submission" date="2016-10" db="EMBL/GenBank/DDBJ databases">
        <authorList>
            <person name="Varghese N."/>
            <person name="Submissions S."/>
        </authorList>
    </citation>
    <scope>NUCLEOTIDE SEQUENCE [LARGE SCALE GENOMIC DNA]</scope>
    <source>
        <strain evidence="17">KHC7</strain>
    </source>
</reference>
<keyword evidence="3 12" id="KW-0812">Transmembrane</keyword>
<evidence type="ECO:0000256" key="4">
    <source>
        <dbReference type="ARBA" id="ARBA00022781"/>
    </source>
</evidence>
<keyword evidence="1 12" id="KW-0813">Transport</keyword>
<feature type="chain" id="PRO_5011769864" description="ATP synthase subunit b" evidence="15">
    <location>
        <begin position="30"/>
        <end position="193"/>
    </location>
</feature>
<evidence type="ECO:0000256" key="6">
    <source>
        <dbReference type="ARBA" id="ARBA00023065"/>
    </source>
</evidence>
<sequence length="193" mass="21355">MSKWKHAGFILPLFCVVAALALLPQAAWADEGHAAPRWSDFGWRALNFVIFAGILWYFVGGLAKRFFRNRRQGIKDSLDGLEQRRAAAKAQLAEVETRIANLNAEREAILAESRAQAETLKQGIVEEAQRQAAQIVEQARLTAENEGRAVFAQVRAAIADEIVEATAKALSSRLTAEEHEKLIANSLNKVVLH</sequence>
<keyword evidence="12" id="KW-1003">Cell membrane</keyword>
<dbReference type="PANTHER" id="PTHR34264">
    <property type="entry name" value="ATP SYNTHASE SUBUNIT B, CHLOROPLASTIC"/>
    <property type="match status" value="1"/>
</dbReference>
<dbReference type="GO" id="GO:0045259">
    <property type="term" value="C:proton-transporting ATP synthase complex"/>
    <property type="evidence" value="ECO:0007669"/>
    <property type="project" value="UniProtKB-KW"/>
</dbReference>
<keyword evidence="15" id="KW-0732">Signal</keyword>
<dbReference type="STRING" id="571438.SAMN05192586_1287"/>
<keyword evidence="17" id="KW-1185">Reference proteome</keyword>
<name>A0A1G7R4H5_9BACT</name>
<proteinExistence type="inferred from homology"/>
<evidence type="ECO:0000256" key="7">
    <source>
        <dbReference type="ARBA" id="ARBA00023136"/>
    </source>
</evidence>
<feature type="coiled-coil region" evidence="14">
    <location>
        <begin position="71"/>
        <end position="145"/>
    </location>
</feature>
<organism evidence="16 17">
    <name type="scientific">Desulfovibrio legallii</name>
    <dbReference type="NCBI Taxonomy" id="571438"/>
    <lineage>
        <taxon>Bacteria</taxon>
        <taxon>Pseudomonadati</taxon>
        <taxon>Thermodesulfobacteriota</taxon>
        <taxon>Desulfovibrionia</taxon>
        <taxon>Desulfovibrionales</taxon>
        <taxon>Desulfovibrionaceae</taxon>
        <taxon>Desulfovibrio</taxon>
    </lineage>
</organism>
<keyword evidence="2 12" id="KW-0138">CF(0)</keyword>
<dbReference type="GO" id="GO:0012505">
    <property type="term" value="C:endomembrane system"/>
    <property type="evidence" value="ECO:0007669"/>
    <property type="project" value="UniProtKB-SubCell"/>
</dbReference>
<dbReference type="RefSeq" id="WP_092155374.1">
    <property type="nucleotide sequence ID" value="NZ_FNBX01000028.1"/>
</dbReference>
<evidence type="ECO:0000313" key="16">
    <source>
        <dbReference type="EMBL" id="SDG05653.1"/>
    </source>
</evidence>
<keyword evidence="8 12" id="KW-0066">ATP synthesis</keyword>
<feature type="signal peptide" evidence="15">
    <location>
        <begin position="1"/>
        <end position="29"/>
    </location>
</feature>
<evidence type="ECO:0000256" key="1">
    <source>
        <dbReference type="ARBA" id="ARBA00022448"/>
    </source>
</evidence>
<feature type="transmembrane region" description="Helical" evidence="12">
    <location>
        <begin position="45"/>
        <end position="63"/>
    </location>
</feature>
<dbReference type="HAMAP" id="MF_01398">
    <property type="entry name" value="ATP_synth_b_bprime"/>
    <property type="match status" value="1"/>
</dbReference>
<dbReference type="GO" id="GO:0046933">
    <property type="term" value="F:proton-transporting ATP synthase activity, rotational mechanism"/>
    <property type="evidence" value="ECO:0007669"/>
    <property type="project" value="UniProtKB-UniRule"/>
</dbReference>
<comment type="function">
    <text evidence="10">Component of the F(0) channel, it forms part of the peripheral stalk, linking F(1) to F(0). The b'-subunit is a diverged and duplicated form of b found in plants and photosynthetic bacteria.</text>
</comment>
<protein>
    <recommendedName>
        <fullName evidence="12">ATP synthase subunit b</fullName>
    </recommendedName>
    <alternativeName>
        <fullName evidence="12">ATP synthase F(0) sector subunit b</fullName>
    </alternativeName>
    <alternativeName>
        <fullName evidence="12">ATPase subunit I</fullName>
    </alternativeName>
    <alternativeName>
        <fullName evidence="12">F-type ATPase subunit b</fullName>
        <shortName evidence="12">F-ATPase subunit b</shortName>
    </alternativeName>
</protein>
<evidence type="ECO:0000256" key="12">
    <source>
        <dbReference type="HAMAP-Rule" id="MF_01398"/>
    </source>
</evidence>
<keyword evidence="4 12" id="KW-0375">Hydrogen ion transport</keyword>
<dbReference type="AlphaFoldDB" id="A0A1G7R4H5"/>
<evidence type="ECO:0000256" key="15">
    <source>
        <dbReference type="SAM" id="SignalP"/>
    </source>
</evidence>
<gene>
    <name evidence="12" type="primary">atpF</name>
    <name evidence="16" type="ORF">SAMN05192586_1287</name>
</gene>